<dbReference type="Gene3D" id="3.30.70.330">
    <property type="match status" value="1"/>
</dbReference>
<dbReference type="HAMAP" id="MF_01369_B">
    <property type="entry name" value="Ribosomal_uL23_B"/>
    <property type="match status" value="1"/>
</dbReference>
<comment type="subunit">
    <text evidence="6">Part of the 50S ribosomal subunit. Contacts protein L29, and trigger factor when it is bound to the ribosome.</text>
</comment>
<dbReference type="GO" id="GO:1990904">
    <property type="term" value="C:ribonucleoprotein complex"/>
    <property type="evidence" value="ECO:0007669"/>
    <property type="project" value="UniProtKB-KW"/>
</dbReference>
<dbReference type="GO" id="GO:0019843">
    <property type="term" value="F:rRNA binding"/>
    <property type="evidence" value="ECO:0007669"/>
    <property type="project" value="UniProtKB-UniRule"/>
</dbReference>
<dbReference type="NCBIfam" id="NF004359">
    <property type="entry name" value="PRK05738.1-3"/>
    <property type="match status" value="1"/>
</dbReference>
<dbReference type="Pfam" id="PF00276">
    <property type="entry name" value="Ribosomal_L23"/>
    <property type="match status" value="1"/>
</dbReference>
<dbReference type="PANTHER" id="PTHR11620">
    <property type="entry name" value="60S RIBOSOMAL PROTEIN L23A"/>
    <property type="match status" value="1"/>
</dbReference>
<dbReference type="NCBIfam" id="NF004363">
    <property type="entry name" value="PRK05738.2-4"/>
    <property type="match status" value="1"/>
</dbReference>
<comment type="function">
    <text evidence="6">One of the early assembly proteins it binds 23S rRNA. One of the proteins that surrounds the polypeptide exit tunnel on the outside of the ribosome. Forms the main docking site for trigger factor binding to the ribosome.</text>
</comment>
<organism evidence="7">
    <name type="scientific">uncultured marine alpha proteobacterium HOT2C01</name>
    <dbReference type="NCBI Taxonomy" id="248049"/>
    <lineage>
        <taxon>Bacteria</taxon>
        <taxon>Pseudomonadati</taxon>
        <taxon>Pseudomonadota</taxon>
        <taxon>Alphaproteobacteria</taxon>
        <taxon>environmental samples</taxon>
    </lineage>
</organism>
<evidence type="ECO:0000256" key="6">
    <source>
        <dbReference type="HAMAP-Rule" id="MF_01369"/>
    </source>
</evidence>
<gene>
    <name evidence="6" type="primary">rplW</name>
    <name evidence="7" type="ORF">HOT2C01.04</name>
</gene>
<keyword evidence="3 6" id="KW-0694">RNA-binding</keyword>
<proteinExistence type="inferred from homology"/>
<comment type="similarity">
    <text evidence="1 6">Belongs to the universal ribosomal protein uL23 family.</text>
</comment>
<dbReference type="GO" id="GO:0006412">
    <property type="term" value="P:translation"/>
    <property type="evidence" value="ECO:0007669"/>
    <property type="project" value="UniProtKB-UniRule"/>
</dbReference>
<accession>Q6UCS2</accession>
<dbReference type="NCBIfam" id="NF004360">
    <property type="entry name" value="PRK05738.1-5"/>
    <property type="match status" value="1"/>
</dbReference>
<dbReference type="AlphaFoldDB" id="Q6UCS2"/>
<protein>
    <recommendedName>
        <fullName evidence="6">Large ribosomal subunit protein uL23</fullName>
    </recommendedName>
</protein>
<dbReference type="GO" id="GO:0003735">
    <property type="term" value="F:structural constituent of ribosome"/>
    <property type="evidence" value="ECO:0007669"/>
    <property type="project" value="InterPro"/>
</dbReference>
<evidence type="ECO:0000256" key="3">
    <source>
        <dbReference type="ARBA" id="ARBA00022884"/>
    </source>
</evidence>
<dbReference type="InterPro" id="IPR013025">
    <property type="entry name" value="Ribosomal_uL23-like"/>
</dbReference>
<dbReference type="InterPro" id="IPR012677">
    <property type="entry name" value="Nucleotide-bd_a/b_plait_sf"/>
</dbReference>
<evidence type="ECO:0000256" key="2">
    <source>
        <dbReference type="ARBA" id="ARBA00022730"/>
    </source>
</evidence>
<keyword evidence="4 6" id="KW-0689">Ribosomal protein</keyword>
<reference evidence="7" key="2">
    <citation type="submission" date="2017-01" db="EMBL/GenBank/DDBJ databases">
        <authorList>
            <person name="Mah S.A."/>
            <person name="Swanson W.J."/>
            <person name="Moy G.W."/>
            <person name="Vacquier V.D."/>
        </authorList>
    </citation>
    <scope>NUCLEOTIDE SEQUENCE</scope>
</reference>
<keyword evidence="2 6" id="KW-0699">rRNA-binding</keyword>
<keyword evidence="5 6" id="KW-0687">Ribonucleoprotein</keyword>
<reference evidence="7" key="1">
    <citation type="journal article" date="2003" name="Proc. Natl. Acad. Sci. U.S.A.">
        <title>Proteorhodopsin genes are distributed among divergent marine bacterial taxa.</title>
        <authorList>
            <person name="De La Torre J.R."/>
            <person name="Christianson L.M."/>
            <person name="Beja O."/>
            <person name="Suzuki M.T."/>
            <person name="Karl D.M."/>
            <person name="Heidelberg J."/>
            <person name="DeLong E.F."/>
        </authorList>
    </citation>
    <scope>NUCLEOTIDE SEQUENCE</scope>
</reference>
<dbReference type="GO" id="GO:0005840">
    <property type="term" value="C:ribosome"/>
    <property type="evidence" value="ECO:0007669"/>
    <property type="project" value="UniProtKB-KW"/>
</dbReference>
<evidence type="ECO:0000256" key="5">
    <source>
        <dbReference type="ARBA" id="ARBA00023274"/>
    </source>
</evidence>
<dbReference type="FunFam" id="3.30.70.330:FF:000001">
    <property type="entry name" value="50S ribosomal protein L23"/>
    <property type="match status" value="1"/>
</dbReference>
<dbReference type="EMBL" id="AY372455">
    <property type="protein sequence ID" value="AAR05318.1"/>
    <property type="molecule type" value="Genomic_DNA"/>
</dbReference>
<name>Q6UCS2_9PROT</name>
<dbReference type="SUPFAM" id="SSF54189">
    <property type="entry name" value="Ribosomal proteins S24e, L23 and L15e"/>
    <property type="match status" value="1"/>
</dbReference>
<evidence type="ECO:0000256" key="1">
    <source>
        <dbReference type="ARBA" id="ARBA00006700"/>
    </source>
</evidence>
<sequence>MRAGLIKMVTIKDFKTIIKPIITEKSSMGSEYNQVTFQVQKTSSKKEIKLAIENIFKVKVKKVNTSIVKGKLKSFRGSLGKRSDYKKAFVTLEDGQTIDINAGV</sequence>
<evidence type="ECO:0000313" key="7">
    <source>
        <dbReference type="EMBL" id="AAR05318.1"/>
    </source>
</evidence>
<evidence type="ECO:0000256" key="4">
    <source>
        <dbReference type="ARBA" id="ARBA00022980"/>
    </source>
</evidence>
<dbReference type="InterPro" id="IPR012678">
    <property type="entry name" value="Ribosomal_uL23/eL15/eS24_sf"/>
</dbReference>